<proteinExistence type="inferred from homology"/>
<keyword evidence="7" id="KW-0411">Iron-sulfur</keyword>
<dbReference type="RefSeq" id="WP_111954782.1">
    <property type="nucleotide sequence ID" value="NZ_CP036313.1"/>
</dbReference>
<evidence type="ECO:0000313" key="11">
    <source>
        <dbReference type="Proteomes" id="UP000248798"/>
    </source>
</evidence>
<keyword evidence="5" id="KW-0479">Metal-binding</keyword>
<dbReference type="SUPFAM" id="SSF56770">
    <property type="entry name" value="HydA/Nqo6-like"/>
    <property type="match status" value="1"/>
</dbReference>
<dbReference type="EMBL" id="CP036313">
    <property type="protein sequence ID" value="QBH14268.1"/>
    <property type="molecule type" value="Genomic_DNA"/>
</dbReference>
<feature type="domain" description="4Fe-4S ferredoxin-type" evidence="8">
    <location>
        <begin position="31"/>
        <end position="61"/>
    </location>
</feature>
<gene>
    <name evidence="10" type="ORF">DO021_06150</name>
    <name evidence="9" type="ORF">EYB58_15910</name>
</gene>
<dbReference type="OrthoDB" id="9786737at2"/>
<dbReference type="AlphaFoldDB" id="A0A328FH39"/>
<dbReference type="Gene3D" id="3.40.50.12280">
    <property type="match status" value="1"/>
</dbReference>
<evidence type="ECO:0000256" key="1">
    <source>
        <dbReference type="ARBA" id="ARBA00001966"/>
    </source>
</evidence>
<comment type="cofactor">
    <cofactor evidence="1">
        <name>[4Fe-4S] cluster</name>
        <dbReference type="ChEBI" id="CHEBI:49883"/>
    </cofactor>
</comment>
<dbReference type="EMBL" id="QLNI01000010">
    <property type="protein sequence ID" value="RAM02802.1"/>
    <property type="molecule type" value="Genomic_DNA"/>
</dbReference>
<keyword evidence="4" id="KW-0004">4Fe-4S</keyword>
<dbReference type="GO" id="GO:0051539">
    <property type="term" value="F:4 iron, 4 sulfur cluster binding"/>
    <property type="evidence" value="ECO:0007669"/>
    <property type="project" value="UniProtKB-KW"/>
</dbReference>
<evidence type="ECO:0000256" key="7">
    <source>
        <dbReference type="ARBA" id="ARBA00023014"/>
    </source>
</evidence>
<dbReference type="PROSITE" id="PS00198">
    <property type="entry name" value="4FE4S_FER_1"/>
    <property type="match status" value="1"/>
</dbReference>
<protein>
    <submittedName>
        <fullName evidence="9">4Fe-4S dicluster domain-containing protein</fullName>
    </submittedName>
    <submittedName>
        <fullName evidence="10">Hydrogenase</fullName>
    </submittedName>
</protein>
<accession>A0A328FH39</accession>
<dbReference type="SUPFAM" id="SSF54862">
    <property type="entry name" value="4Fe-4S ferredoxins"/>
    <property type="match status" value="1"/>
</dbReference>
<evidence type="ECO:0000256" key="3">
    <source>
        <dbReference type="ARBA" id="ARBA00010870"/>
    </source>
</evidence>
<reference evidence="9 12" key="2">
    <citation type="submission" date="2019-02" db="EMBL/GenBank/DDBJ databases">
        <title>Complete genome sequence of Desulfobacter hydrogenophilus AcRS1.</title>
        <authorList>
            <person name="Marietou A."/>
            <person name="Lund M.B."/>
            <person name="Marshall I.P.G."/>
            <person name="Schreiber L."/>
            <person name="Jorgensen B."/>
        </authorList>
    </citation>
    <scope>NUCLEOTIDE SEQUENCE [LARGE SCALE GENOMIC DNA]</scope>
    <source>
        <strain evidence="9 12">AcRS1</strain>
    </source>
</reference>
<dbReference type="Pfam" id="PF01058">
    <property type="entry name" value="Oxidored_q6"/>
    <property type="match status" value="1"/>
</dbReference>
<comment type="similarity">
    <text evidence="3">Belongs to the FrhG family.</text>
</comment>
<evidence type="ECO:0000259" key="8">
    <source>
        <dbReference type="PROSITE" id="PS51379"/>
    </source>
</evidence>
<evidence type="ECO:0000313" key="12">
    <source>
        <dbReference type="Proteomes" id="UP000293902"/>
    </source>
</evidence>
<dbReference type="Pfam" id="PF12838">
    <property type="entry name" value="Fer4_7"/>
    <property type="match status" value="1"/>
</dbReference>
<keyword evidence="6" id="KW-0408">Iron</keyword>
<dbReference type="InterPro" id="IPR017900">
    <property type="entry name" value="4Fe4S_Fe_S_CS"/>
</dbReference>
<reference evidence="10 11" key="1">
    <citation type="submission" date="2018-06" db="EMBL/GenBank/DDBJ databases">
        <title>Complete Genome Sequence of Desulfobacter hydrogenophilus (DSM3380).</title>
        <authorList>
            <person name="Marietou A."/>
            <person name="Schreiber L."/>
            <person name="Marshall I."/>
            <person name="Jorgensen B."/>
        </authorList>
    </citation>
    <scope>NUCLEOTIDE SEQUENCE [LARGE SCALE GENOMIC DNA]</scope>
    <source>
        <strain evidence="10 11">DSM 3380</strain>
    </source>
</reference>
<dbReference type="PANTHER" id="PTHR42989:SF1">
    <property type="entry name" value="FORMATE HYDROGENLYASE SUBUNIT 7-RELATED"/>
    <property type="match status" value="1"/>
</dbReference>
<dbReference type="Gene3D" id="3.30.70.20">
    <property type="match status" value="1"/>
</dbReference>
<name>A0A328FH39_9BACT</name>
<sequence>MLEILKTRLQQKYRTISWPQGPAPALPERFAGVPVIRGNCAKDCTACTAVCPTGAIVMPDRKDQSLVPPVLDLGKCLFCRKCETVCPRGVIFFSNAYHMAAVNRTDLLIHENMPQPRDIPVPGHHRMFKRSFKLRQVCAGGCNACEADTNVLTTIGWDLSRFGIDFVASPRHADGLLITGPVTRNMKLALEKTYAAVPHPKVVIVTGACAISGGPYMDHDEQYNGVDDILPVDLYIPGCPPHPMTILDALLFFTGNL</sequence>
<comment type="similarity">
    <text evidence="2">Belongs to the complex I 20 kDa subunit family.</text>
</comment>
<evidence type="ECO:0000256" key="4">
    <source>
        <dbReference type="ARBA" id="ARBA00022485"/>
    </source>
</evidence>
<dbReference type="InterPro" id="IPR017896">
    <property type="entry name" value="4Fe4S_Fe-S-bd"/>
</dbReference>
<evidence type="ECO:0000256" key="2">
    <source>
        <dbReference type="ARBA" id="ARBA00009173"/>
    </source>
</evidence>
<dbReference type="InterPro" id="IPR006137">
    <property type="entry name" value="NADH_UbQ_OxRdtase-like_20kDa"/>
</dbReference>
<evidence type="ECO:0000313" key="10">
    <source>
        <dbReference type="EMBL" id="RAM02802.1"/>
    </source>
</evidence>
<dbReference type="Proteomes" id="UP000293902">
    <property type="component" value="Chromosome"/>
</dbReference>
<evidence type="ECO:0000313" key="9">
    <source>
        <dbReference type="EMBL" id="QBH14268.1"/>
    </source>
</evidence>
<evidence type="ECO:0000256" key="5">
    <source>
        <dbReference type="ARBA" id="ARBA00022723"/>
    </source>
</evidence>
<evidence type="ECO:0000256" key="6">
    <source>
        <dbReference type="ARBA" id="ARBA00023004"/>
    </source>
</evidence>
<dbReference type="GO" id="GO:0046872">
    <property type="term" value="F:metal ion binding"/>
    <property type="evidence" value="ECO:0007669"/>
    <property type="project" value="UniProtKB-KW"/>
</dbReference>
<dbReference type="PANTHER" id="PTHR42989">
    <property type="entry name" value="HYDROGENASE-4 COMPONENT I"/>
    <property type="match status" value="1"/>
</dbReference>
<feature type="domain" description="4Fe-4S ferredoxin-type" evidence="8">
    <location>
        <begin position="67"/>
        <end position="96"/>
    </location>
</feature>
<dbReference type="Proteomes" id="UP000248798">
    <property type="component" value="Unassembled WGS sequence"/>
</dbReference>
<dbReference type="InterPro" id="IPR052375">
    <property type="entry name" value="Complex_I_20kDa-like"/>
</dbReference>
<dbReference type="PROSITE" id="PS51379">
    <property type="entry name" value="4FE4S_FER_2"/>
    <property type="match status" value="2"/>
</dbReference>
<organism evidence="10 11">
    <name type="scientific">Desulfobacter hydrogenophilus</name>
    <dbReference type="NCBI Taxonomy" id="2291"/>
    <lineage>
        <taxon>Bacteria</taxon>
        <taxon>Pseudomonadati</taxon>
        <taxon>Thermodesulfobacteriota</taxon>
        <taxon>Desulfobacteria</taxon>
        <taxon>Desulfobacterales</taxon>
        <taxon>Desulfobacteraceae</taxon>
        <taxon>Desulfobacter</taxon>
    </lineage>
</organism>
<keyword evidence="12" id="KW-1185">Reference proteome</keyword>